<comment type="caution">
    <text evidence="1">The sequence shown here is derived from an EMBL/GenBank/DDBJ whole genome shotgun (WGS) entry which is preliminary data.</text>
</comment>
<evidence type="ECO:0000313" key="1">
    <source>
        <dbReference type="EMBL" id="KAK3270295.1"/>
    </source>
</evidence>
<protein>
    <recommendedName>
        <fullName evidence="3">VOC domain-containing protein</fullName>
    </recommendedName>
</protein>
<dbReference type="Proteomes" id="UP001190700">
    <property type="component" value="Unassembled WGS sequence"/>
</dbReference>
<accession>A0AAE0G2G4</accession>
<organism evidence="1 2">
    <name type="scientific">Cymbomonas tetramitiformis</name>
    <dbReference type="NCBI Taxonomy" id="36881"/>
    <lineage>
        <taxon>Eukaryota</taxon>
        <taxon>Viridiplantae</taxon>
        <taxon>Chlorophyta</taxon>
        <taxon>Pyramimonadophyceae</taxon>
        <taxon>Pyramimonadales</taxon>
        <taxon>Pyramimonadaceae</taxon>
        <taxon>Cymbomonas</taxon>
    </lineage>
</organism>
<dbReference type="CDD" id="cd06587">
    <property type="entry name" value="VOC"/>
    <property type="match status" value="1"/>
</dbReference>
<evidence type="ECO:0008006" key="3">
    <source>
        <dbReference type="Google" id="ProtNLM"/>
    </source>
</evidence>
<dbReference type="SUPFAM" id="SSF54593">
    <property type="entry name" value="Glyoxalase/Bleomycin resistance protein/Dihydroxybiphenyl dioxygenase"/>
    <property type="match status" value="1"/>
</dbReference>
<reference evidence="1 2" key="1">
    <citation type="journal article" date="2015" name="Genome Biol. Evol.">
        <title>Comparative Genomics of a Bacterivorous Green Alga Reveals Evolutionary Causalities and Consequences of Phago-Mixotrophic Mode of Nutrition.</title>
        <authorList>
            <person name="Burns J.A."/>
            <person name="Paasch A."/>
            <person name="Narechania A."/>
            <person name="Kim E."/>
        </authorList>
    </citation>
    <scope>NUCLEOTIDE SEQUENCE [LARGE SCALE GENOMIC DNA]</scope>
    <source>
        <strain evidence="1 2">PLY_AMNH</strain>
    </source>
</reference>
<keyword evidence="2" id="KW-1185">Reference proteome</keyword>
<dbReference type="AlphaFoldDB" id="A0AAE0G2G4"/>
<gene>
    <name evidence="1" type="ORF">CYMTET_21300</name>
</gene>
<dbReference type="EMBL" id="LGRX02010486">
    <property type="protein sequence ID" value="KAK3270295.1"/>
    <property type="molecule type" value="Genomic_DNA"/>
</dbReference>
<dbReference type="InterPro" id="IPR029068">
    <property type="entry name" value="Glyas_Bleomycin-R_OHBP_Dase"/>
</dbReference>
<dbReference type="Gene3D" id="3.10.180.10">
    <property type="entry name" value="2,3-Dihydroxybiphenyl 1,2-Dioxygenase, domain 1"/>
    <property type="match status" value="1"/>
</dbReference>
<dbReference type="PANTHER" id="PTHR40280:SF1">
    <property type="entry name" value="VOC DOMAIN-CONTAINING PROTEIN"/>
    <property type="match status" value="1"/>
</dbReference>
<name>A0AAE0G2G4_9CHLO</name>
<dbReference type="PANTHER" id="PTHR40280">
    <property type="entry name" value="BLR6907 PROTEIN"/>
    <property type="match status" value="1"/>
</dbReference>
<evidence type="ECO:0000313" key="2">
    <source>
        <dbReference type="Proteomes" id="UP001190700"/>
    </source>
</evidence>
<proteinExistence type="predicted"/>
<sequence>MAHPPLLLLEHVNLNVSDPDLARKFYVEGLGGKLNLVGTNDRQVHINLGFSQFHLPFKLSVKNREPVQSSQIWAGHLELTTCEELSELSKRLQENFAASSCSNVSVEEEYDDELTSWSSQSRKDTESSRLKALHVQCPYGNKFIVSKASEESLGARDLSRLASGSDRLISMPSAIHMCKYGSAKHIASFYTQILRCSVTLEEADAQRQSGARCVVHFGGLPPNYPQCAEQSLIYYEQEEAPESITKAYDTSEVSKYHICVYMSSQDAYQAAFRRAQTAGLLYINERFQGGPPEFASSDTWKVAESCGQFRVKDLSCPVTGTASIFVTIMASKWDPM</sequence>